<protein>
    <submittedName>
        <fullName evidence="1">Uncharacterized protein</fullName>
    </submittedName>
</protein>
<dbReference type="Proteomes" id="UP000017081">
    <property type="component" value="Unassembled WGS sequence"/>
</dbReference>
<keyword evidence="2" id="KW-1185">Reference proteome</keyword>
<organism evidence="1 2">
    <name type="scientific">Cetobacterium somerae ATCC BAA-474</name>
    <dbReference type="NCBI Taxonomy" id="1319815"/>
    <lineage>
        <taxon>Bacteria</taxon>
        <taxon>Fusobacteriati</taxon>
        <taxon>Fusobacteriota</taxon>
        <taxon>Fusobacteriia</taxon>
        <taxon>Fusobacteriales</taxon>
        <taxon>Fusobacteriaceae</taxon>
        <taxon>Cetobacterium</taxon>
    </lineage>
</organism>
<gene>
    <name evidence="1" type="ORF">HMPREF0202_01347</name>
</gene>
<dbReference type="EMBL" id="AXZF01000050">
    <property type="protein sequence ID" value="ERT68748.1"/>
    <property type="molecule type" value="Genomic_DNA"/>
</dbReference>
<comment type="caution">
    <text evidence="1">The sequence shown here is derived from an EMBL/GenBank/DDBJ whole genome shotgun (WGS) entry which is preliminary data.</text>
</comment>
<accession>U7VD95</accession>
<dbReference type="STRING" id="1319815.HMPREF0202_01347"/>
<sequence>MENKILENKKNLLNGLCAVYNKGVTDLEIYELKQQMLLTIKGMENTDKNKLENFIEDFSNVLLSVVNDEFFECA</sequence>
<evidence type="ECO:0000313" key="1">
    <source>
        <dbReference type="EMBL" id="ERT68748.1"/>
    </source>
</evidence>
<proteinExistence type="predicted"/>
<name>U7VD95_9FUSO</name>
<evidence type="ECO:0000313" key="2">
    <source>
        <dbReference type="Proteomes" id="UP000017081"/>
    </source>
</evidence>
<dbReference type="AlphaFoldDB" id="U7VD95"/>
<dbReference type="RefSeq" id="WP_023050885.1">
    <property type="nucleotide sequence ID" value="NZ_CP173066.2"/>
</dbReference>
<reference evidence="1 2" key="1">
    <citation type="submission" date="2013-08" db="EMBL/GenBank/DDBJ databases">
        <authorList>
            <person name="Weinstock G."/>
            <person name="Sodergren E."/>
            <person name="Wylie T."/>
            <person name="Fulton L."/>
            <person name="Fulton R."/>
            <person name="Fronick C."/>
            <person name="O'Laughlin M."/>
            <person name="Godfrey J."/>
            <person name="Miner T."/>
            <person name="Herter B."/>
            <person name="Appelbaum E."/>
            <person name="Cordes M."/>
            <person name="Lek S."/>
            <person name="Wollam A."/>
            <person name="Pepin K.H."/>
            <person name="Palsikar V.B."/>
            <person name="Mitreva M."/>
            <person name="Wilson R.K."/>
        </authorList>
    </citation>
    <scope>NUCLEOTIDE SEQUENCE [LARGE SCALE GENOMIC DNA]</scope>
    <source>
        <strain evidence="1 2">ATCC BAA-474</strain>
    </source>
</reference>
<dbReference type="HOGENOM" id="CLU_2680979_0_0_0"/>